<name>A0ABQ2VJJ9_9ACTN</name>
<organism evidence="2 3">
    <name type="scientific">Streptomyces albospinus</name>
    <dbReference type="NCBI Taxonomy" id="285515"/>
    <lineage>
        <taxon>Bacteria</taxon>
        <taxon>Bacillati</taxon>
        <taxon>Actinomycetota</taxon>
        <taxon>Actinomycetes</taxon>
        <taxon>Kitasatosporales</taxon>
        <taxon>Streptomycetaceae</taxon>
        <taxon>Streptomyces</taxon>
    </lineage>
</organism>
<feature type="compositionally biased region" description="Basic and acidic residues" evidence="1">
    <location>
        <begin position="36"/>
        <end position="75"/>
    </location>
</feature>
<gene>
    <name evidence="2" type="ORF">GCM10010211_68060</name>
</gene>
<feature type="region of interest" description="Disordered" evidence="1">
    <location>
        <begin position="1"/>
        <end position="75"/>
    </location>
</feature>
<reference evidence="3" key="1">
    <citation type="journal article" date="2019" name="Int. J. Syst. Evol. Microbiol.">
        <title>The Global Catalogue of Microorganisms (GCM) 10K type strain sequencing project: providing services to taxonomists for standard genome sequencing and annotation.</title>
        <authorList>
            <consortium name="The Broad Institute Genomics Platform"/>
            <consortium name="The Broad Institute Genome Sequencing Center for Infectious Disease"/>
            <person name="Wu L."/>
            <person name="Ma J."/>
        </authorList>
    </citation>
    <scope>NUCLEOTIDE SEQUENCE [LARGE SCALE GENOMIC DNA]</scope>
    <source>
        <strain evidence="3">JCM 3399</strain>
    </source>
</reference>
<accession>A0ABQ2VJJ9</accession>
<evidence type="ECO:0000256" key="1">
    <source>
        <dbReference type="SAM" id="MobiDB-lite"/>
    </source>
</evidence>
<comment type="caution">
    <text evidence="2">The sequence shown here is derived from an EMBL/GenBank/DDBJ whole genome shotgun (WGS) entry which is preliminary data.</text>
</comment>
<protein>
    <submittedName>
        <fullName evidence="2">Uncharacterized protein</fullName>
    </submittedName>
</protein>
<dbReference type="Proteomes" id="UP000654471">
    <property type="component" value="Unassembled WGS sequence"/>
</dbReference>
<evidence type="ECO:0000313" key="2">
    <source>
        <dbReference type="EMBL" id="GGU91649.1"/>
    </source>
</evidence>
<keyword evidence="3" id="KW-1185">Reference proteome</keyword>
<dbReference type="EMBL" id="BMRP01000038">
    <property type="protein sequence ID" value="GGU91649.1"/>
    <property type="molecule type" value="Genomic_DNA"/>
</dbReference>
<sequence>MTAPTRRRFIPDPLSPRAALRRPAAPCRDPGNVRCRYGDDDEVRRSGQGADGRERGDVRDGVRMRIDRAAEPEPP</sequence>
<evidence type="ECO:0000313" key="3">
    <source>
        <dbReference type="Proteomes" id="UP000654471"/>
    </source>
</evidence>
<feature type="compositionally biased region" description="Low complexity" evidence="1">
    <location>
        <begin position="11"/>
        <end position="30"/>
    </location>
</feature>
<proteinExistence type="predicted"/>